<name>A0A914ZJ69_PARUN</name>
<dbReference type="WBParaSite" id="PgB05_g078_t03">
    <property type="protein sequence ID" value="PgB05_g078_t03"/>
    <property type="gene ID" value="PgB05_g078"/>
</dbReference>
<proteinExistence type="predicted"/>
<accession>A0A914ZJ69</accession>
<evidence type="ECO:0000313" key="2">
    <source>
        <dbReference type="WBParaSite" id="PgB05_g078_t03"/>
    </source>
</evidence>
<keyword evidence="1" id="KW-1185">Reference proteome</keyword>
<sequence>MNNIFMNFDDNSEHCQLTRYMVLLHLKMLNLIGRSSFITPNVMMMTKVLKKIKGSQGAAELYCLYGILDQVFCAAIAFHRAVDVFKYWYSLSRCEYRCHKCFFFSNQVYHRQI</sequence>
<evidence type="ECO:0000313" key="1">
    <source>
        <dbReference type="Proteomes" id="UP000887569"/>
    </source>
</evidence>
<reference evidence="2" key="1">
    <citation type="submission" date="2022-11" db="UniProtKB">
        <authorList>
            <consortium name="WormBaseParasite"/>
        </authorList>
    </citation>
    <scope>IDENTIFICATION</scope>
</reference>
<organism evidence="1 2">
    <name type="scientific">Parascaris univalens</name>
    <name type="common">Nematode worm</name>
    <dbReference type="NCBI Taxonomy" id="6257"/>
    <lineage>
        <taxon>Eukaryota</taxon>
        <taxon>Metazoa</taxon>
        <taxon>Ecdysozoa</taxon>
        <taxon>Nematoda</taxon>
        <taxon>Chromadorea</taxon>
        <taxon>Rhabditida</taxon>
        <taxon>Spirurina</taxon>
        <taxon>Ascaridomorpha</taxon>
        <taxon>Ascaridoidea</taxon>
        <taxon>Ascarididae</taxon>
        <taxon>Parascaris</taxon>
    </lineage>
</organism>
<dbReference type="Proteomes" id="UP000887569">
    <property type="component" value="Unplaced"/>
</dbReference>
<dbReference type="AlphaFoldDB" id="A0A914ZJ69"/>
<protein>
    <submittedName>
        <fullName evidence="2">Uncharacterized protein</fullName>
    </submittedName>
</protein>